<dbReference type="Proteomes" id="UP000185604">
    <property type="component" value="Unassembled WGS sequence"/>
</dbReference>
<dbReference type="EMBL" id="LKPO01000020">
    <property type="protein sequence ID" value="OLF90907.1"/>
    <property type="molecule type" value="Genomic_DNA"/>
</dbReference>
<protein>
    <submittedName>
        <fullName evidence="1">Uncharacterized protein</fullName>
    </submittedName>
</protein>
<proteinExistence type="predicted"/>
<reference evidence="1 2" key="1">
    <citation type="journal article" date="2016" name="Front. Microbiol.">
        <title>High-Level Heat Resistance of Spores of Bacillus amyloliquefaciens and Bacillus licheniformis Results from the Presence of a spoVA Operon in a Tn1546 Transposon.</title>
        <authorList>
            <person name="Berendsen E.M."/>
            <person name="Koning R.A."/>
            <person name="Boekhorst J."/>
            <person name="de Jong A."/>
            <person name="Kuipers O.P."/>
            <person name="Wells-Bennik M.H."/>
        </authorList>
    </citation>
    <scope>NUCLEOTIDE SEQUENCE [LARGE SCALE GENOMIC DNA]</scope>
    <source>
        <strain evidence="1 2">B4121</strain>
    </source>
</reference>
<comment type="caution">
    <text evidence="1">The sequence shown here is derived from an EMBL/GenBank/DDBJ whole genome shotgun (WGS) entry which is preliminary data.</text>
</comment>
<organism evidence="1 2">
    <name type="scientific">Bacillus paralicheniformis</name>
    <dbReference type="NCBI Taxonomy" id="1648923"/>
    <lineage>
        <taxon>Bacteria</taxon>
        <taxon>Bacillati</taxon>
        <taxon>Bacillota</taxon>
        <taxon>Bacilli</taxon>
        <taxon>Bacillales</taxon>
        <taxon>Bacillaceae</taxon>
        <taxon>Bacillus</taxon>
    </lineage>
</organism>
<sequence>MKLLKPLSSTRDFSRDIIQKYAAKDDRIIPAFQKNGRLEPSNKSYLACF</sequence>
<gene>
    <name evidence="1" type="ORF">B4121_3120</name>
</gene>
<accession>A0A7Z1B305</accession>
<name>A0A7Z1B305_9BACI</name>
<evidence type="ECO:0000313" key="1">
    <source>
        <dbReference type="EMBL" id="OLF90907.1"/>
    </source>
</evidence>
<dbReference type="AlphaFoldDB" id="A0A7Z1B305"/>
<evidence type="ECO:0000313" key="2">
    <source>
        <dbReference type="Proteomes" id="UP000185604"/>
    </source>
</evidence>